<dbReference type="Pfam" id="PF00429">
    <property type="entry name" value="TLV_coat"/>
    <property type="match status" value="1"/>
</dbReference>
<reference evidence="2 3" key="1">
    <citation type="submission" date="2019-09" db="EMBL/GenBank/DDBJ databases">
        <title>Bird 10,000 Genomes (B10K) Project - Family phase.</title>
        <authorList>
            <person name="Zhang G."/>
        </authorList>
    </citation>
    <scope>NUCLEOTIDE SEQUENCE [LARGE SCALE GENOMIC DNA]</scope>
    <source>
        <strain evidence="2">B10K-DU-002-42</strain>
        <tissue evidence="2">Muscle</tissue>
    </source>
</reference>
<gene>
    <name evidence="2" type="primary">Ervv2_0</name>
    <name evidence="2" type="ORF">PYCJOC_R15169</name>
</gene>
<dbReference type="OrthoDB" id="8949317at2759"/>
<evidence type="ECO:0000256" key="1">
    <source>
        <dbReference type="ARBA" id="ARBA00023157"/>
    </source>
</evidence>
<dbReference type="SUPFAM" id="SSF58069">
    <property type="entry name" value="Virus ectodomain"/>
    <property type="match status" value="1"/>
</dbReference>
<organism evidence="2 3">
    <name type="scientific">Pycnonotus jocosus</name>
    <name type="common">Red-whiskered bulbul</name>
    <name type="synonym">Lanius jocosus</name>
    <dbReference type="NCBI Taxonomy" id="182897"/>
    <lineage>
        <taxon>Eukaryota</taxon>
        <taxon>Metazoa</taxon>
        <taxon>Chordata</taxon>
        <taxon>Craniata</taxon>
        <taxon>Vertebrata</taxon>
        <taxon>Euteleostomi</taxon>
        <taxon>Archelosauria</taxon>
        <taxon>Archosauria</taxon>
        <taxon>Dinosauria</taxon>
        <taxon>Saurischia</taxon>
        <taxon>Theropoda</taxon>
        <taxon>Coelurosauria</taxon>
        <taxon>Aves</taxon>
        <taxon>Neognathae</taxon>
        <taxon>Neoaves</taxon>
        <taxon>Telluraves</taxon>
        <taxon>Australaves</taxon>
        <taxon>Passeriformes</taxon>
        <taxon>Sylvioidea</taxon>
        <taxon>Pycnonotidae</taxon>
        <taxon>Pycnonotus</taxon>
    </lineage>
</organism>
<dbReference type="AlphaFoldDB" id="A0A7L2PHX2"/>
<protein>
    <submittedName>
        <fullName evidence="2">ERVV2 protein</fullName>
    </submittedName>
</protein>
<keyword evidence="1" id="KW-1015">Disulfide bond</keyword>
<dbReference type="EMBL" id="VWYP01032815">
    <property type="protein sequence ID" value="NXR83725.1"/>
    <property type="molecule type" value="Genomic_DNA"/>
</dbReference>
<sequence>LLSTFGVVELERAIVNISAIIKHIEQHTADAISALEEEVHGLSRVVMQNGIALNFLFAVHRGVCAIINTSCCSYVDQSGRIRKNLT</sequence>
<dbReference type="Gene3D" id="1.10.287.210">
    <property type="match status" value="1"/>
</dbReference>
<comment type="caution">
    <text evidence="2">The sequence shown here is derived from an EMBL/GenBank/DDBJ whole genome shotgun (WGS) entry which is preliminary data.</text>
</comment>
<dbReference type="InterPro" id="IPR018154">
    <property type="entry name" value="TLV/ENV_coat_polyprotein"/>
</dbReference>
<keyword evidence="3" id="KW-1185">Reference proteome</keyword>
<name>A0A7L2PHX2_PYCJO</name>
<accession>A0A7L2PHX2</accession>
<evidence type="ECO:0000313" key="3">
    <source>
        <dbReference type="Proteomes" id="UP000535705"/>
    </source>
</evidence>
<dbReference type="PANTHER" id="PTHR10424">
    <property type="entry name" value="VIRAL ENVELOPE PROTEIN"/>
    <property type="match status" value="1"/>
</dbReference>
<dbReference type="PANTHER" id="PTHR10424:SF73">
    <property type="entry name" value="ENDOGENOUS RETROVIRUS GROUP FC1 ENV POLYPROTEIN-RELATED"/>
    <property type="match status" value="1"/>
</dbReference>
<feature type="non-terminal residue" evidence="2">
    <location>
        <position position="1"/>
    </location>
</feature>
<evidence type="ECO:0000313" key="2">
    <source>
        <dbReference type="EMBL" id="NXR83725.1"/>
    </source>
</evidence>
<proteinExistence type="predicted"/>
<dbReference type="Proteomes" id="UP000535705">
    <property type="component" value="Unassembled WGS sequence"/>
</dbReference>
<feature type="non-terminal residue" evidence="2">
    <location>
        <position position="86"/>
    </location>
</feature>